<protein>
    <submittedName>
        <fullName evidence="1">Uncharacterized protein</fullName>
    </submittedName>
</protein>
<evidence type="ECO:0000313" key="1">
    <source>
        <dbReference type="EMBL" id="QHT00170.1"/>
    </source>
</evidence>
<organism evidence="1">
    <name type="scientific">viral metagenome</name>
    <dbReference type="NCBI Taxonomy" id="1070528"/>
    <lineage>
        <taxon>unclassified sequences</taxon>
        <taxon>metagenomes</taxon>
        <taxon>organismal metagenomes</taxon>
    </lineage>
</organism>
<dbReference type="EMBL" id="MN739353">
    <property type="protein sequence ID" value="QHT00170.1"/>
    <property type="molecule type" value="Genomic_DNA"/>
</dbReference>
<accession>A0A6C0C8P0</accession>
<name>A0A6C0C8P0_9ZZZZ</name>
<dbReference type="AlphaFoldDB" id="A0A6C0C8P0"/>
<reference evidence="1" key="1">
    <citation type="journal article" date="2020" name="Nature">
        <title>Giant virus diversity and host interactions through global metagenomics.</title>
        <authorList>
            <person name="Schulz F."/>
            <person name="Roux S."/>
            <person name="Paez-Espino D."/>
            <person name="Jungbluth S."/>
            <person name="Walsh D.A."/>
            <person name="Denef V.J."/>
            <person name="McMahon K.D."/>
            <person name="Konstantinidis K.T."/>
            <person name="Eloe-Fadrosh E.A."/>
            <person name="Kyrpides N.C."/>
            <person name="Woyke T."/>
        </authorList>
    </citation>
    <scope>NUCLEOTIDE SEQUENCE</scope>
    <source>
        <strain evidence="1">GVMAG-M-3300020192-26</strain>
    </source>
</reference>
<sequence>MYCTADEKITWDNTIDVVTVGNQQAIKEHFSIMDSKTHKTIMRLAVKSNATNMMEILLINSTCIIFGCRVAARYNYPMLKMLLLSDTSRINKRVLKIKDNIFRHRLLATILNDENFVKHLNNKTIALLSVEHYGADFKNIIDICYGYKKHRDGIFLRILKNQNLTKDQCNIIVGKIHDEYGCMSVKVCREACLTIMDFKVKKNDWEIIKDFIDKKPKTENTYFAAKMSVIKNESKIVVVEELKRFVDELEDHLAIIDNGKFDVGNVEIMFRRFE</sequence>
<proteinExistence type="predicted"/>